<evidence type="ECO:0000313" key="2">
    <source>
        <dbReference type="Proteomes" id="UP000005951"/>
    </source>
</evidence>
<dbReference type="RefSeq" id="WP_005260777.1">
    <property type="nucleotide sequence ID" value="NZ_AJYC02000077.1"/>
</dbReference>
<accession>K8XEJ2</accession>
<dbReference type="AlphaFoldDB" id="K8XEJ2"/>
<protein>
    <submittedName>
        <fullName evidence="1">Uncharacterized protein</fullName>
    </submittedName>
</protein>
<dbReference type="Proteomes" id="UP000005951">
    <property type="component" value="Unassembled WGS sequence"/>
</dbReference>
<gene>
    <name evidence="1" type="ORF">WSS_A25700</name>
</gene>
<organism evidence="1 2">
    <name type="scientific">Rhodococcus opacus M213</name>
    <dbReference type="NCBI Taxonomy" id="1129896"/>
    <lineage>
        <taxon>Bacteria</taxon>
        <taxon>Bacillati</taxon>
        <taxon>Actinomycetota</taxon>
        <taxon>Actinomycetes</taxon>
        <taxon>Mycobacteriales</taxon>
        <taxon>Nocardiaceae</taxon>
        <taxon>Rhodococcus</taxon>
    </lineage>
</organism>
<sequence>MIELTDAMHVAREWVVEQLRFPQRAPRTTAVIAWSHVSATAQSAVAGLSNVILDPNELVAQPSWRRRITGRPRGYPQLTTGQRAELQQAHTSLHWPLREEGPEIRLVAVAEDVVARIVSHPAWKHPLLDDHRTVLGFTIELHLAAAAAHDLFSLRANTPAVPDNDTTDNLARARAEWERRQVVAAKAEAGLIDRVAALRAYEAALTPIATSVHNLHAVTEMATGGADVDRLYEDIVGAEYSIERTSALPNDIDDIRAALEAQVAYLDSLIGPHRHA</sequence>
<name>K8XEJ2_RHOOP</name>
<reference evidence="1 2" key="1">
    <citation type="journal article" date="2013" name="Genome Announc.">
        <title>Draft Genome Sequence of Rhodococcus opacus Strain M213 Shows a Diverse Catabolic Potential.</title>
        <authorList>
            <person name="Pathak A."/>
            <person name="Green S.J."/>
            <person name="Ogram A."/>
            <person name="Chauhan A."/>
        </authorList>
    </citation>
    <scope>NUCLEOTIDE SEQUENCE [LARGE SCALE GENOMIC DNA]</scope>
    <source>
        <strain evidence="1 2">M213</strain>
    </source>
</reference>
<comment type="caution">
    <text evidence="1">The sequence shown here is derived from an EMBL/GenBank/DDBJ whole genome shotgun (WGS) entry which is preliminary data.</text>
</comment>
<evidence type="ECO:0000313" key="1">
    <source>
        <dbReference type="EMBL" id="EKT79814.1"/>
    </source>
</evidence>
<proteinExistence type="predicted"/>
<dbReference type="EMBL" id="AJYC02000077">
    <property type="protein sequence ID" value="EKT79814.1"/>
    <property type="molecule type" value="Genomic_DNA"/>
</dbReference>